<protein>
    <submittedName>
        <fullName evidence="1">Uncharacterized protein</fullName>
    </submittedName>
</protein>
<reference evidence="1 2" key="1">
    <citation type="journal article" date="2010" name="J. Bacteriol.">
        <title>Short-term signatures of evolutionary change in the Salmonella enterica serovar typhimurium 14028 genome.</title>
        <authorList>
            <person name="Jarvik T."/>
            <person name="Smillie C."/>
            <person name="Groisman E.A."/>
            <person name="Ochman H."/>
        </authorList>
    </citation>
    <scope>NUCLEOTIDE SEQUENCE [LARGE SCALE GENOMIC DNA]</scope>
    <source>
        <strain evidence="2">14028s / SGSC 2262</strain>
    </source>
</reference>
<dbReference type="Proteomes" id="UP000002695">
    <property type="component" value="Chromosome"/>
</dbReference>
<dbReference type="KEGG" id="seo:STM14_2562"/>
<keyword evidence="2" id="KW-1185">Reference proteome</keyword>
<name>A0A0F6B3B7_SALT1</name>
<sequence length="65" mass="7565">MQKMTLTDVLIRVGYFFASNTSFNTKRPGFVPDRYLLKNRQLLSLRNPENGAIFCLRDGIRRKGE</sequence>
<dbReference type="EMBL" id="CP001363">
    <property type="protein sequence ID" value="ACY89007.1"/>
    <property type="molecule type" value="Genomic_DNA"/>
</dbReference>
<proteinExistence type="predicted"/>
<evidence type="ECO:0000313" key="2">
    <source>
        <dbReference type="Proteomes" id="UP000002695"/>
    </source>
</evidence>
<evidence type="ECO:0000313" key="1">
    <source>
        <dbReference type="EMBL" id="ACY89007.1"/>
    </source>
</evidence>
<accession>A0A0F6B3B7</accession>
<dbReference type="HOGENOM" id="CLU_2847241_0_0_6"/>
<dbReference type="AlphaFoldDB" id="A0A0F6B3B7"/>
<organism evidence="1 2">
    <name type="scientific">Salmonella typhimurium (strain 14028s / SGSC 2262)</name>
    <dbReference type="NCBI Taxonomy" id="588858"/>
    <lineage>
        <taxon>Bacteria</taxon>
        <taxon>Pseudomonadati</taxon>
        <taxon>Pseudomonadota</taxon>
        <taxon>Gammaproteobacteria</taxon>
        <taxon>Enterobacterales</taxon>
        <taxon>Enterobacteriaceae</taxon>
        <taxon>Salmonella</taxon>
    </lineage>
</organism>
<gene>
    <name evidence="1" type="ordered locus">STM14_2562</name>
</gene>